<evidence type="ECO:0000313" key="4">
    <source>
        <dbReference type="Proteomes" id="UP000003671"/>
    </source>
</evidence>
<dbReference type="RefSeq" id="WP_005840681.1">
    <property type="nucleotide sequence ID" value="NZ_GG697141.2"/>
</dbReference>
<evidence type="ECO:0000259" key="2">
    <source>
        <dbReference type="Pfam" id="PF13400"/>
    </source>
</evidence>
<dbReference type="Pfam" id="PF13400">
    <property type="entry name" value="Tad"/>
    <property type="match status" value="1"/>
</dbReference>
<sequence length="428" mass="47396">MKGHRRGQQGAILVLTAFLLPFIIAFTGMAVDFGSAYVRRSQLQNAADAAALAGAYHLDDNQADDVVLKYLKTNLDPHFTSYSYQTGDDFPDKFETLNYHTDKQKDELDVTLRSSVEASFLKLFDIDTIPVYATAKAKVSKEKESLPTDDMFNYAITVANKSYETGNPSIFMVSSGMNIKGNILTNGSILFWNDRVNTLDGKIYSAVPLNKQVWSNKAWDNKPLAFATPDGKTFTDIHDYNKNNGIADIRIDSNSGIEKMIRNYRDMAIKDREKEHIYYDDRPNKDYNFSSSHAGVYPDLCPQGDTIVSIDDAGGIPPENRYYRVIIVSGNISASFEHSPPPKDNEYLVLISLHGSITVPNDIPLNAMIYAPEGTVTINGNAAHVRGSIVAQTLYMSSGGQKITGYNFFKEESGLPGTSGEKKVSLIK</sequence>
<dbReference type="Proteomes" id="UP000003671">
    <property type="component" value="Unassembled WGS sequence"/>
</dbReference>
<dbReference type="AlphaFoldDB" id="C9KLV9"/>
<dbReference type="PATRIC" id="fig|500635.8.peg.545"/>
<name>C9KLV9_9FIRM</name>
<dbReference type="EMBL" id="ABWK02000012">
    <property type="protein sequence ID" value="EEX69123.1"/>
    <property type="molecule type" value="Genomic_DNA"/>
</dbReference>
<dbReference type="eggNOG" id="COG4655">
    <property type="taxonomic scope" value="Bacteria"/>
</dbReference>
<accession>C9KLV9</accession>
<dbReference type="GeneID" id="93482558"/>
<feature type="domain" description="Putative Flp pilus-assembly TadG-like N-terminal" evidence="2">
    <location>
        <begin position="10"/>
        <end position="55"/>
    </location>
</feature>
<dbReference type="STRING" id="500635.MITSMUL_04193"/>
<gene>
    <name evidence="3" type="ORF">MITSMUL_04193</name>
</gene>
<organism evidence="3 4">
    <name type="scientific">Mitsuokella multacida DSM 20544</name>
    <dbReference type="NCBI Taxonomy" id="500635"/>
    <lineage>
        <taxon>Bacteria</taxon>
        <taxon>Bacillati</taxon>
        <taxon>Bacillota</taxon>
        <taxon>Negativicutes</taxon>
        <taxon>Selenomonadales</taxon>
        <taxon>Selenomonadaceae</taxon>
        <taxon>Mitsuokella</taxon>
    </lineage>
</organism>
<keyword evidence="1" id="KW-0812">Transmembrane</keyword>
<keyword evidence="4" id="KW-1185">Reference proteome</keyword>
<dbReference type="HOGENOM" id="CLU_640624_0_0_9"/>
<proteinExistence type="predicted"/>
<evidence type="ECO:0000256" key="1">
    <source>
        <dbReference type="SAM" id="Phobius"/>
    </source>
</evidence>
<comment type="caution">
    <text evidence="3">The sequence shown here is derived from an EMBL/GenBank/DDBJ whole genome shotgun (WGS) entry which is preliminary data.</text>
</comment>
<reference evidence="3" key="1">
    <citation type="submission" date="2009-09" db="EMBL/GenBank/DDBJ databases">
        <authorList>
            <person name="Weinstock G."/>
            <person name="Sodergren E."/>
            <person name="Clifton S."/>
            <person name="Fulton L."/>
            <person name="Fulton B."/>
            <person name="Courtney L."/>
            <person name="Fronick C."/>
            <person name="Harrison M."/>
            <person name="Strong C."/>
            <person name="Farmer C."/>
            <person name="Delahaunty K."/>
            <person name="Markovic C."/>
            <person name="Hall O."/>
            <person name="Minx P."/>
            <person name="Tomlinson C."/>
            <person name="Mitreva M."/>
            <person name="Nelson J."/>
            <person name="Hou S."/>
            <person name="Wollam A."/>
            <person name="Pepin K.H."/>
            <person name="Johnson M."/>
            <person name="Bhonagiri V."/>
            <person name="Nash W.E."/>
            <person name="Warren W."/>
            <person name="Chinwalla A."/>
            <person name="Mardis E.R."/>
            <person name="Wilson R.K."/>
        </authorList>
    </citation>
    <scope>NUCLEOTIDE SEQUENCE [LARGE SCALE GENOMIC DNA]</scope>
    <source>
        <strain evidence="3">DSM 20544</strain>
    </source>
</reference>
<keyword evidence="1" id="KW-0472">Membrane</keyword>
<keyword evidence="1" id="KW-1133">Transmembrane helix</keyword>
<feature type="transmembrane region" description="Helical" evidence="1">
    <location>
        <begin position="12"/>
        <end position="31"/>
    </location>
</feature>
<protein>
    <recommendedName>
        <fullName evidence="2">Putative Flp pilus-assembly TadG-like N-terminal domain-containing protein</fullName>
    </recommendedName>
</protein>
<dbReference type="InterPro" id="IPR028087">
    <property type="entry name" value="Tad_N"/>
</dbReference>
<evidence type="ECO:0000313" key="3">
    <source>
        <dbReference type="EMBL" id="EEX69123.1"/>
    </source>
</evidence>